<gene>
    <name evidence="2" type="ORF">HME7025_01314</name>
</gene>
<dbReference type="InterPro" id="IPR036465">
    <property type="entry name" value="vWFA_dom_sf"/>
</dbReference>
<evidence type="ECO:0000313" key="3">
    <source>
        <dbReference type="Proteomes" id="UP000245468"/>
    </source>
</evidence>
<reference evidence="3" key="1">
    <citation type="submission" date="2018-05" db="EMBL/GenBank/DDBJ databases">
        <title>Pseudarcicella sp. HME7025 Genome sequencing and assembly.</title>
        <authorList>
            <person name="Kim H."/>
            <person name="Kang H."/>
            <person name="Joh K."/>
        </authorList>
    </citation>
    <scope>NUCLEOTIDE SEQUENCE [LARGE SCALE GENOMIC DNA]</scope>
    <source>
        <strain evidence="3">HME7025</strain>
    </source>
</reference>
<name>A0A2S2DUX8_9BACT</name>
<organism evidence="2 3">
    <name type="scientific">Aquirufa nivalisilvae</name>
    <dbReference type="NCBI Taxonomy" id="2516557"/>
    <lineage>
        <taxon>Bacteria</taxon>
        <taxon>Pseudomonadati</taxon>
        <taxon>Bacteroidota</taxon>
        <taxon>Cytophagia</taxon>
        <taxon>Cytophagales</taxon>
        <taxon>Flectobacillaceae</taxon>
        <taxon>Aquirufa</taxon>
    </lineage>
</organism>
<dbReference type="OrthoDB" id="9776116at2"/>
<dbReference type="Pfam" id="PF01882">
    <property type="entry name" value="DUF58"/>
    <property type="match status" value="1"/>
</dbReference>
<dbReference type="SUPFAM" id="SSF53300">
    <property type="entry name" value="vWA-like"/>
    <property type="match status" value="1"/>
</dbReference>
<feature type="domain" description="DUF58" evidence="1">
    <location>
        <begin position="43"/>
        <end position="248"/>
    </location>
</feature>
<dbReference type="InterPro" id="IPR002881">
    <property type="entry name" value="DUF58"/>
</dbReference>
<sequence length="294" mass="34343">MLRKVAEEQASNTLAIIAEEISHELYHGKHRSAFHGYSSEFKEYKAYQIGDNLKQVDWKLYGRTDKLFTKHFHDESNISAYFFLDLSSSMFFPREDLAKINKSIQMIAVLCKILQKQRDKFGILGISNELIWESPLSNTQGHLHEIYSQLEDLLKRESVEEISQLPSILSNKVSAIGQRKIVFILTDLLMNDKEYALFLQSLSEIKANKNTIKILHVWDQSERQQEFKPGNILQYKDIETNQVLSLPMEEWNQLQTKQQSIFIDQRINPLLSKGFQYHSLCVNESLFELIRQVI</sequence>
<keyword evidence="3" id="KW-1185">Reference proteome</keyword>
<protein>
    <recommendedName>
        <fullName evidence="1">DUF58 domain-containing protein</fullName>
    </recommendedName>
</protein>
<dbReference type="EMBL" id="CP029346">
    <property type="protein sequence ID" value="AWL09175.1"/>
    <property type="molecule type" value="Genomic_DNA"/>
</dbReference>
<evidence type="ECO:0000313" key="2">
    <source>
        <dbReference type="EMBL" id="AWL09175.1"/>
    </source>
</evidence>
<dbReference type="PANTHER" id="PTHR33608:SF7">
    <property type="entry name" value="DUF58 DOMAIN-CONTAINING PROTEIN"/>
    <property type="match status" value="1"/>
</dbReference>
<evidence type="ECO:0000259" key="1">
    <source>
        <dbReference type="Pfam" id="PF01882"/>
    </source>
</evidence>
<dbReference type="Proteomes" id="UP000245468">
    <property type="component" value="Chromosome"/>
</dbReference>
<dbReference type="AlphaFoldDB" id="A0A2S2DUX8"/>
<proteinExistence type="predicted"/>
<accession>A0A2S2DUX8</accession>
<dbReference type="KEGG" id="psez:HME7025_01314"/>
<dbReference type="PANTHER" id="PTHR33608">
    <property type="entry name" value="BLL2464 PROTEIN"/>
    <property type="match status" value="1"/>
</dbReference>
<dbReference type="RefSeq" id="WP_109322874.1">
    <property type="nucleotide sequence ID" value="NZ_CP029346.1"/>
</dbReference>